<keyword evidence="2" id="KW-1133">Transmembrane helix</keyword>
<organism evidence="4 5">
    <name type="scientific">Heterorhabditis bacteriophora</name>
    <name type="common">Entomopathogenic nematode worm</name>
    <dbReference type="NCBI Taxonomy" id="37862"/>
    <lineage>
        <taxon>Eukaryota</taxon>
        <taxon>Metazoa</taxon>
        <taxon>Ecdysozoa</taxon>
        <taxon>Nematoda</taxon>
        <taxon>Chromadorea</taxon>
        <taxon>Rhabditida</taxon>
        <taxon>Rhabditina</taxon>
        <taxon>Rhabditomorpha</taxon>
        <taxon>Strongyloidea</taxon>
        <taxon>Heterorhabditidae</taxon>
        <taxon>Heterorhabditis</taxon>
    </lineage>
</organism>
<keyword evidence="4" id="KW-1185">Reference proteome</keyword>
<protein>
    <submittedName>
        <fullName evidence="5">Uncharacterized protein</fullName>
    </submittedName>
</protein>
<evidence type="ECO:0000256" key="1">
    <source>
        <dbReference type="SAM" id="MobiDB-lite"/>
    </source>
</evidence>
<dbReference type="Proteomes" id="UP000095283">
    <property type="component" value="Unplaced"/>
</dbReference>
<dbReference type="AlphaFoldDB" id="A0A1I7WQI7"/>
<keyword evidence="2" id="KW-0812">Transmembrane</keyword>
<keyword evidence="3" id="KW-0732">Signal</keyword>
<reference evidence="5" key="1">
    <citation type="submission" date="2016-11" db="UniProtKB">
        <authorList>
            <consortium name="WormBaseParasite"/>
        </authorList>
    </citation>
    <scope>IDENTIFICATION</scope>
</reference>
<name>A0A1I7WQI7_HETBA</name>
<feature type="transmembrane region" description="Helical" evidence="2">
    <location>
        <begin position="203"/>
        <end position="223"/>
    </location>
</feature>
<feature type="chain" id="PRO_5009310747" evidence="3">
    <location>
        <begin position="18"/>
        <end position="257"/>
    </location>
</feature>
<feature type="signal peptide" evidence="3">
    <location>
        <begin position="1"/>
        <end position="17"/>
    </location>
</feature>
<accession>A0A1I7WQI7</accession>
<feature type="region of interest" description="Disordered" evidence="1">
    <location>
        <begin position="231"/>
        <end position="257"/>
    </location>
</feature>
<keyword evidence="2" id="KW-0472">Membrane</keyword>
<dbReference type="WBParaSite" id="Hba_07439">
    <property type="protein sequence ID" value="Hba_07439"/>
    <property type="gene ID" value="Hba_07439"/>
</dbReference>
<evidence type="ECO:0000313" key="4">
    <source>
        <dbReference type="Proteomes" id="UP000095283"/>
    </source>
</evidence>
<proteinExistence type="predicted"/>
<sequence>MTQYMLLLLFIVYNVKGEMKNSAEPHFTTLINASVLEDSSQYSFPPNNTPVTKVYVFGRPVYIRQPFVLPQRNRINEKSLIALHGTSAYGKIIIYLSHTYLKLSFLKKLIYLLNIDKIRYHYSQIFYPLPSPDRFQYPKPKTIFRDSYNFEPEPYIKPKNNYPLPQCYTNDSATKNNTNIINKQCLCRNLIIEEKSEKEKVNIIFFLLLFPIYIGAFNSRFMLSYATPNRHQPPKYPTSAPNPYETPTIEPTKPYKN</sequence>
<evidence type="ECO:0000256" key="3">
    <source>
        <dbReference type="SAM" id="SignalP"/>
    </source>
</evidence>
<evidence type="ECO:0000313" key="5">
    <source>
        <dbReference type="WBParaSite" id="Hba_07439"/>
    </source>
</evidence>
<evidence type="ECO:0000256" key="2">
    <source>
        <dbReference type="SAM" id="Phobius"/>
    </source>
</evidence>